<keyword evidence="4" id="KW-1185">Reference proteome</keyword>
<keyword evidence="3" id="KW-0378">Hydrolase</keyword>
<dbReference type="PANTHER" id="PTHR38121:SF2">
    <property type="entry name" value="ACYLTRANSFERASE 3 DOMAIN-CONTAINING PROTEIN"/>
    <property type="match status" value="1"/>
</dbReference>
<gene>
    <name evidence="3" type="ORF">LENED_009513</name>
</gene>
<sequence>MVHFSNRYVTQSFILVFGFTTNVVQAVLTPKRASCACGFVDDQGHVWREAITTDFTQAAGAIAALGSDWIMASDNEPQSGTATANIQYVTANVMQYNDALGIQASAYTSGSGNVNCGEIFTERSDILYGSFRMRAVVPTVPGVVFGFFSYKSDTQEQDIEFLSSDIDYYQHVYYTDQPGTVDGVVDPNAHKDVEINGADFTAFGEHRFDWLQSSTNYYYNSALEAAITKNVPTEGSEIILNVWSNGDPAFSKGPPTSNTIATIQNIELYFNSTNFSEAEFNSACSLAGNIAQCSV</sequence>
<evidence type="ECO:0000256" key="1">
    <source>
        <dbReference type="SAM" id="SignalP"/>
    </source>
</evidence>
<feature type="chain" id="PRO_5011958890" evidence="1">
    <location>
        <begin position="27"/>
        <end position="295"/>
    </location>
</feature>
<dbReference type="SUPFAM" id="SSF49899">
    <property type="entry name" value="Concanavalin A-like lectins/glucanases"/>
    <property type="match status" value="1"/>
</dbReference>
<accession>A0A1Q3EJY9</accession>
<dbReference type="PANTHER" id="PTHR38121">
    <property type="entry name" value="GH16 DOMAIN-CONTAINING PROTEIN"/>
    <property type="match status" value="1"/>
</dbReference>
<dbReference type="GO" id="GO:0005975">
    <property type="term" value="P:carbohydrate metabolic process"/>
    <property type="evidence" value="ECO:0007669"/>
    <property type="project" value="InterPro"/>
</dbReference>
<dbReference type="GO" id="GO:0004553">
    <property type="term" value="F:hydrolase activity, hydrolyzing O-glycosyl compounds"/>
    <property type="evidence" value="ECO:0007669"/>
    <property type="project" value="InterPro"/>
</dbReference>
<name>A0A1Q3EJY9_LENED</name>
<dbReference type="InterPro" id="IPR000757">
    <property type="entry name" value="Beta-glucanase-like"/>
</dbReference>
<evidence type="ECO:0000313" key="3">
    <source>
        <dbReference type="EMBL" id="GAW07515.1"/>
    </source>
</evidence>
<organism evidence="3 4">
    <name type="scientific">Lentinula edodes</name>
    <name type="common">Shiitake mushroom</name>
    <name type="synonym">Lentinus edodes</name>
    <dbReference type="NCBI Taxonomy" id="5353"/>
    <lineage>
        <taxon>Eukaryota</taxon>
        <taxon>Fungi</taxon>
        <taxon>Dikarya</taxon>
        <taxon>Basidiomycota</taxon>
        <taxon>Agaricomycotina</taxon>
        <taxon>Agaricomycetes</taxon>
        <taxon>Agaricomycetidae</taxon>
        <taxon>Agaricales</taxon>
        <taxon>Marasmiineae</taxon>
        <taxon>Omphalotaceae</taxon>
        <taxon>Lentinula</taxon>
    </lineage>
</organism>
<comment type="caution">
    <text evidence="3">The sequence shown here is derived from an EMBL/GenBank/DDBJ whole genome shotgun (WGS) entry which is preliminary data.</text>
</comment>
<dbReference type="Pfam" id="PF00722">
    <property type="entry name" value="Glyco_hydro_16"/>
    <property type="match status" value="1"/>
</dbReference>
<evidence type="ECO:0000313" key="4">
    <source>
        <dbReference type="Proteomes" id="UP000188533"/>
    </source>
</evidence>
<dbReference type="Gene3D" id="2.60.120.200">
    <property type="match status" value="1"/>
</dbReference>
<dbReference type="PROSITE" id="PS51762">
    <property type="entry name" value="GH16_2"/>
    <property type="match status" value="1"/>
</dbReference>
<proteinExistence type="predicted"/>
<keyword evidence="1" id="KW-0732">Signal</keyword>
<dbReference type="EMBL" id="BDGU01000463">
    <property type="protein sequence ID" value="GAW07515.1"/>
    <property type="molecule type" value="Genomic_DNA"/>
</dbReference>
<reference evidence="3 4" key="2">
    <citation type="submission" date="2017-02" db="EMBL/GenBank/DDBJ databases">
        <title>A genome survey and senescence transcriptome analysis in Lentinula edodes.</title>
        <authorList>
            <person name="Sakamoto Y."/>
            <person name="Nakade K."/>
            <person name="Sato S."/>
            <person name="Yoshida Y."/>
            <person name="Miyazaki K."/>
            <person name="Natsume S."/>
            <person name="Konno N."/>
        </authorList>
    </citation>
    <scope>NUCLEOTIDE SEQUENCE [LARGE SCALE GENOMIC DNA]</scope>
    <source>
        <strain evidence="3 4">NBRC 111202</strain>
    </source>
</reference>
<dbReference type="STRING" id="5353.A0A1Q3EJY9"/>
<reference evidence="3 4" key="1">
    <citation type="submission" date="2016-08" db="EMBL/GenBank/DDBJ databases">
        <authorList>
            <consortium name="Lentinula edodes genome sequencing consortium"/>
            <person name="Sakamoto Y."/>
            <person name="Nakade K."/>
            <person name="Sato S."/>
            <person name="Yoshida Y."/>
            <person name="Miyazaki K."/>
            <person name="Natsume S."/>
            <person name="Konno N."/>
        </authorList>
    </citation>
    <scope>NUCLEOTIDE SEQUENCE [LARGE SCALE GENOMIC DNA]</scope>
    <source>
        <strain evidence="3 4">NBRC 111202</strain>
    </source>
</reference>
<dbReference type="AlphaFoldDB" id="A0A1Q3EJY9"/>
<dbReference type="InterPro" id="IPR013320">
    <property type="entry name" value="ConA-like_dom_sf"/>
</dbReference>
<dbReference type="CDD" id="cd00413">
    <property type="entry name" value="Glyco_hydrolase_16"/>
    <property type="match status" value="1"/>
</dbReference>
<protein>
    <submittedName>
        <fullName evidence="3">Glycoside hydrolase family 16 protein</fullName>
    </submittedName>
</protein>
<feature type="domain" description="GH16" evidence="2">
    <location>
        <begin position="2"/>
        <end position="274"/>
    </location>
</feature>
<feature type="signal peptide" evidence="1">
    <location>
        <begin position="1"/>
        <end position="26"/>
    </location>
</feature>
<dbReference type="Proteomes" id="UP000188533">
    <property type="component" value="Unassembled WGS sequence"/>
</dbReference>
<evidence type="ECO:0000259" key="2">
    <source>
        <dbReference type="PROSITE" id="PS51762"/>
    </source>
</evidence>